<dbReference type="PROSITE" id="PS00707">
    <property type="entry name" value="GLYCOSYL_HYDROL_F31_2"/>
    <property type="match status" value="1"/>
</dbReference>
<dbReference type="InterPro" id="IPR017853">
    <property type="entry name" value="GH"/>
</dbReference>
<dbReference type="Pfam" id="PF21365">
    <property type="entry name" value="Glyco_hydro_31_3rd"/>
    <property type="match status" value="1"/>
</dbReference>
<evidence type="ECO:0000313" key="13">
    <source>
        <dbReference type="EMBL" id="PVD23088.1"/>
    </source>
</evidence>
<dbReference type="PROSITE" id="PS51448">
    <property type="entry name" value="P_TREFOIL_2"/>
    <property type="match status" value="1"/>
</dbReference>
<dbReference type="STRING" id="400727.A0A2T7NPJ3"/>
<comment type="similarity">
    <text evidence="2 10">Belongs to the glycosyl hydrolase 31 family.</text>
</comment>
<evidence type="ECO:0000256" key="8">
    <source>
        <dbReference type="ARBA" id="ARBA00023295"/>
    </source>
</evidence>
<dbReference type="SUPFAM" id="SSF51445">
    <property type="entry name" value="(Trans)glycosidases"/>
    <property type="match status" value="1"/>
</dbReference>
<evidence type="ECO:0000256" key="1">
    <source>
        <dbReference type="ARBA" id="ARBA00004370"/>
    </source>
</evidence>
<dbReference type="InterPro" id="IPR013780">
    <property type="entry name" value="Glyco_hydro_b"/>
</dbReference>
<dbReference type="Gene3D" id="2.60.40.1180">
    <property type="entry name" value="Golgi alpha-mannosidase II"/>
    <property type="match status" value="2"/>
</dbReference>
<protein>
    <recommendedName>
        <fullName evidence="12">P-type domain-containing protein</fullName>
    </recommendedName>
</protein>
<keyword evidence="11" id="KW-0812">Transmembrane</keyword>
<dbReference type="InterPro" id="IPR011013">
    <property type="entry name" value="Gal_mutarotase_sf_dom"/>
</dbReference>
<dbReference type="CDD" id="cd06602">
    <property type="entry name" value="GH31_MGAM_SI_GAA"/>
    <property type="match status" value="1"/>
</dbReference>
<dbReference type="SUPFAM" id="SSF57492">
    <property type="entry name" value="Trefoil"/>
    <property type="match status" value="1"/>
</dbReference>
<dbReference type="Pfam" id="PF01055">
    <property type="entry name" value="Glyco_hydro_31_2nd"/>
    <property type="match status" value="1"/>
</dbReference>
<evidence type="ECO:0000259" key="12">
    <source>
        <dbReference type="PROSITE" id="PS51448"/>
    </source>
</evidence>
<dbReference type="OrthoDB" id="1334205at2759"/>
<reference evidence="13 14" key="1">
    <citation type="submission" date="2018-04" db="EMBL/GenBank/DDBJ databases">
        <title>The genome of golden apple snail Pomacea canaliculata provides insight into stress tolerance and invasive adaptation.</title>
        <authorList>
            <person name="Liu C."/>
            <person name="Liu B."/>
            <person name="Ren Y."/>
            <person name="Zhang Y."/>
            <person name="Wang H."/>
            <person name="Li S."/>
            <person name="Jiang F."/>
            <person name="Yin L."/>
            <person name="Zhang G."/>
            <person name="Qian W."/>
            <person name="Fan W."/>
        </authorList>
    </citation>
    <scope>NUCLEOTIDE SEQUENCE [LARGE SCALE GENOMIC DNA]</scope>
    <source>
        <strain evidence="13">SZHN2017</strain>
        <tissue evidence="13">Muscle</tissue>
    </source>
</reference>
<keyword evidence="14" id="KW-1185">Reference proteome</keyword>
<dbReference type="PANTHER" id="PTHR22762:SF133">
    <property type="entry name" value="P-TYPE DOMAIN-CONTAINING PROTEIN"/>
    <property type="match status" value="1"/>
</dbReference>
<dbReference type="Pfam" id="PF00088">
    <property type="entry name" value="Trefoil"/>
    <property type="match status" value="1"/>
</dbReference>
<dbReference type="GO" id="GO:0005975">
    <property type="term" value="P:carbohydrate metabolic process"/>
    <property type="evidence" value="ECO:0007669"/>
    <property type="project" value="InterPro"/>
</dbReference>
<dbReference type="AlphaFoldDB" id="A0A2T7NPJ3"/>
<dbReference type="PROSITE" id="PS00129">
    <property type="entry name" value="GLYCOSYL_HYDROL_F31_1"/>
    <property type="match status" value="1"/>
</dbReference>
<dbReference type="EMBL" id="PZQS01000010">
    <property type="protein sequence ID" value="PVD23088.1"/>
    <property type="molecule type" value="Genomic_DNA"/>
</dbReference>
<evidence type="ECO:0000256" key="11">
    <source>
        <dbReference type="SAM" id="Phobius"/>
    </source>
</evidence>
<dbReference type="Gene3D" id="2.60.40.1760">
    <property type="entry name" value="glycosyl hydrolase (family 31)"/>
    <property type="match status" value="1"/>
</dbReference>
<comment type="caution">
    <text evidence="9">Lacks conserved residue(s) required for the propagation of feature annotation.</text>
</comment>
<keyword evidence="11" id="KW-1133">Transmembrane helix</keyword>
<evidence type="ECO:0000256" key="10">
    <source>
        <dbReference type="RuleBase" id="RU361185"/>
    </source>
</evidence>
<evidence type="ECO:0000256" key="4">
    <source>
        <dbReference type="ARBA" id="ARBA00022801"/>
    </source>
</evidence>
<sequence length="917" mass="103545">MLGTMKLSRGRLAIIIIVGIIVLVAIITPIAYFASRSSNKTDDKPAETGTETERLDCYPEARSPAVVLTREVCELRGCVFDSSALSGGGVACYYPKSGGLRYQVESRENLPNGFKVQLRRLGPSPFSQDFRKPSLEVQKLSNVLLRFTFDDDYATPKRYRVPLDLTLPATGADNPLYDVAVSSTNNLALKITRKSTGKVIFDTEVGGLVLSDQFLQITTRLPSRNIYGLGENVHDTFRHQLNLSWPAFARDQPAGGHLNHYGVHPFYTCLEDENGNTHGVFMLNSNAQEYAFTPDPTITFRTLGGVLDFFVFLGPSSENVVQQYTGLIGRPVFPPYWALGFQLCRYGYDSLQNLQRAVNETLYYNIPLDVQYADIDHMEEQRIFTVDSKNFGGLNRYFESLRAGGMHTIIILDPCVITNVTNYEPYERMKQVRANIVWPSDFTVPANSSDEDGSILGYVWPVGKVVFPDFFKNHTRQVWKELIVNHRNVLVFDGLWIDMNEPANFGTNEERPWNWPEYAKPYWSLHCGNNTWDDPPYRPLAAYAYDSKDRRALLSDKTLCMNAVQGERGEFRHYDVHSLYGWSQTAPTLDAARAATGERSIVISRSTFPGSGKHAGHWLGDNTSAWKHLRDSIIGMMEFNLFGMPYIGADICGFFENTTYELCHRWMQLGAFYPFCRNHNGKGYIVRTTPRCFWPEFAQASREILETRYWLLPYLYTLFHQAHSEGGTVVRPLHHEFSTDPETYGIDRQFMLGPALLISPILEEGQQQLSYYLPKGRWYSFYDKQLKVGPSRQTISVSLMSKPELHMRGGHVLVLQGPANNTEFSRKNEFYIRVMLNALDTDGGAASGNLFWDDGKSVENVDDLSTHNNIQTEVNALVYKNVTVYGVSSVAQVTVDGTAVANTFDPPSGQSEIHDGC</sequence>
<keyword evidence="4 10" id="KW-0378">Hydrolase</keyword>
<evidence type="ECO:0000256" key="9">
    <source>
        <dbReference type="PROSITE-ProRule" id="PRU00779"/>
    </source>
</evidence>
<keyword evidence="6" id="KW-1015">Disulfide bond</keyword>
<feature type="transmembrane region" description="Helical" evidence="11">
    <location>
        <begin position="12"/>
        <end position="34"/>
    </location>
</feature>
<keyword evidence="8 10" id="KW-0326">Glycosidase</keyword>
<dbReference type="GO" id="GO:0004558">
    <property type="term" value="F:alpha-1,4-glucosidase activity"/>
    <property type="evidence" value="ECO:0007669"/>
    <property type="project" value="TreeGrafter"/>
</dbReference>
<dbReference type="Proteomes" id="UP000245119">
    <property type="component" value="Linkage Group LG10"/>
</dbReference>
<dbReference type="InterPro" id="IPR000519">
    <property type="entry name" value="P_trefoil_dom"/>
</dbReference>
<name>A0A2T7NPJ3_POMCA</name>
<accession>A0A2T7NPJ3</accession>
<dbReference type="InterPro" id="IPR030458">
    <property type="entry name" value="Glyco_hydro_31_AS"/>
</dbReference>
<dbReference type="InterPro" id="IPR048395">
    <property type="entry name" value="Glyco_hydro_31_C"/>
</dbReference>
<feature type="domain" description="P-type" evidence="12">
    <location>
        <begin position="46"/>
        <end position="96"/>
    </location>
</feature>
<dbReference type="GO" id="GO:0030246">
    <property type="term" value="F:carbohydrate binding"/>
    <property type="evidence" value="ECO:0007669"/>
    <property type="project" value="InterPro"/>
</dbReference>
<dbReference type="CDD" id="cd14752">
    <property type="entry name" value="GH31_N"/>
    <property type="match status" value="1"/>
</dbReference>
<dbReference type="SUPFAM" id="SSF74650">
    <property type="entry name" value="Galactose mutarotase-like"/>
    <property type="match status" value="1"/>
</dbReference>
<dbReference type="CDD" id="cd00111">
    <property type="entry name" value="Trefoil"/>
    <property type="match status" value="1"/>
</dbReference>
<organism evidence="13 14">
    <name type="scientific">Pomacea canaliculata</name>
    <name type="common">Golden apple snail</name>
    <dbReference type="NCBI Taxonomy" id="400727"/>
    <lineage>
        <taxon>Eukaryota</taxon>
        <taxon>Metazoa</taxon>
        <taxon>Spiralia</taxon>
        <taxon>Lophotrochozoa</taxon>
        <taxon>Mollusca</taxon>
        <taxon>Gastropoda</taxon>
        <taxon>Caenogastropoda</taxon>
        <taxon>Architaenioglossa</taxon>
        <taxon>Ampullarioidea</taxon>
        <taxon>Ampullariidae</taxon>
        <taxon>Pomacea</taxon>
    </lineage>
</organism>
<dbReference type="InterPro" id="IPR044913">
    <property type="entry name" value="P_trefoil_dom_sf"/>
</dbReference>
<dbReference type="GO" id="GO:0016020">
    <property type="term" value="C:membrane"/>
    <property type="evidence" value="ECO:0007669"/>
    <property type="project" value="UniProtKB-SubCell"/>
</dbReference>
<comment type="subcellular location">
    <subcellularLocation>
        <location evidence="1">Membrane</location>
    </subcellularLocation>
</comment>
<keyword evidence="3" id="KW-0732">Signal</keyword>
<dbReference type="PANTHER" id="PTHR22762">
    <property type="entry name" value="ALPHA-GLUCOSIDASE"/>
    <property type="match status" value="1"/>
</dbReference>
<evidence type="ECO:0000256" key="5">
    <source>
        <dbReference type="ARBA" id="ARBA00023136"/>
    </source>
</evidence>
<dbReference type="InterPro" id="IPR000322">
    <property type="entry name" value="Glyco_hydro_31_TIM"/>
</dbReference>
<evidence type="ECO:0000256" key="6">
    <source>
        <dbReference type="ARBA" id="ARBA00023157"/>
    </source>
</evidence>
<proteinExistence type="inferred from homology"/>
<dbReference type="InterPro" id="IPR030459">
    <property type="entry name" value="Glyco_hydro_31_CS"/>
</dbReference>
<evidence type="ECO:0000256" key="7">
    <source>
        <dbReference type="ARBA" id="ARBA00023180"/>
    </source>
</evidence>
<dbReference type="Gene3D" id="4.10.110.10">
    <property type="entry name" value="Spasmolytic Protein, domain 1"/>
    <property type="match status" value="1"/>
</dbReference>
<keyword evidence="5 11" id="KW-0472">Membrane</keyword>
<evidence type="ECO:0000313" key="14">
    <source>
        <dbReference type="Proteomes" id="UP000245119"/>
    </source>
</evidence>
<gene>
    <name evidence="13" type="ORF">C0Q70_16350</name>
</gene>
<evidence type="ECO:0000256" key="2">
    <source>
        <dbReference type="ARBA" id="ARBA00007806"/>
    </source>
</evidence>
<comment type="caution">
    <text evidence="13">The sequence shown here is derived from an EMBL/GenBank/DDBJ whole genome shotgun (WGS) entry which is preliminary data.</text>
</comment>
<dbReference type="Gene3D" id="3.20.20.80">
    <property type="entry name" value="Glycosidases"/>
    <property type="match status" value="1"/>
</dbReference>
<dbReference type="SUPFAM" id="SSF51011">
    <property type="entry name" value="Glycosyl hydrolase domain"/>
    <property type="match status" value="1"/>
</dbReference>
<keyword evidence="7" id="KW-0325">Glycoprotein</keyword>
<evidence type="ECO:0000256" key="3">
    <source>
        <dbReference type="ARBA" id="ARBA00022729"/>
    </source>
</evidence>